<dbReference type="EMBL" id="CP042906">
    <property type="protein sequence ID" value="QEX19203.1"/>
    <property type="molecule type" value="Genomic_DNA"/>
</dbReference>
<sequence length="1199" mass="128181">MTAKGGRWLGATVGLVLTIAWLAFVAVYVDRDIGWENVRSMLPHELGAAIAGVFTPLAFLWLAVLYWARGRDLAEAAASINRQLDLLTFPSESAAARAESAGAALKRQAEALRSASDQSSELLGGFAVRFQSEAAALAEVVQEARAQTDKLREGLAAEIASAREVATKLDTERLHWNEIVRRHGDSVTSAAGAASEQIAREMERRTDEIDAAVTRALEQGTSMAAEIKMQEEQLGQAVDSAIDRFGQAMARLARELAAAGDRTAQRGGELVTTLQQQMEQLGRTADDATMNLKTDIGASTEYLTNSLTRLSDDIEARLTAADKQTQQIAAAVRAAGAAGADFEKVLAERAAALVQTGQTARDEAATAGQALGRLAEETAVAMRRPLDQALDHIRTVASESAVTLQQTGQTARDEAASAGQALGRLAEEASVAMRRPLDQALDHIRTVASESAATLQQTGQAARDEAATAGQALGRLAEETAVAMRRPLDQALDHIRSVASESAATLQQTGRTARDEAATAGQALGRLAEETAVTMRRPLDQALDHIRSVASESTATLQQTGQTARDEASSAGQALGRLADDTAAAMRRPFDQALDHLRAIATESAANAKALSDDLTRQAEAVRAQSTAAQSEAAALGASLARQMEDVTAATTALRNQGEASATSLRAELEAALAQFRRAGGELLADLAVGAQGEGEAMRRRLAAASADFANEAQRLLESVGSETDRIGLHWRDSAEDAQKLRRALAEQAAGVEQISAEAGERMEGVLRQAEAKLLDYKRSGEIMLEKIDSMIMAGRDQADRIGATASDGAGKIENAGRLFSDQASRLAAVATGAFAAQQQAREAIGKLSDALGETTGVSAERIGELQRIVGTLKGDLVNAAEEASRNSRSIAETFQGDTERLVGMARRAAMQVAAVRGVVKDQLTELGQLSTQVGQLVDMIRDSLRGQSESFASVAAGARADSAAIKGELESQIQVLTQLGDQVAERLDKMGGSLDGRTEKLVDATDYVVRRSNEIGATFGERAQFLTETVDRIGNQVAELAQRFDQQTQQLTRSTSAAETQVQNLKRVQENVTRDLFLRAAAAMVEELNTLAMDISKLLETDVPADVWKDYHKGDRSVFARRLFRGKDSYLVPAIDQRYKDDDRFRDMVERYMGRFEELLAQAQEADPESVLNAAFITADVGKLYLVLSRSIGRSAPH</sequence>
<proteinExistence type="predicted"/>
<dbReference type="RefSeq" id="WP_151179290.1">
    <property type="nucleotide sequence ID" value="NZ_CP042906.1"/>
</dbReference>
<organism evidence="3 4">
    <name type="scientific">Hypericibacter terrae</name>
    <dbReference type="NCBI Taxonomy" id="2602015"/>
    <lineage>
        <taxon>Bacteria</taxon>
        <taxon>Pseudomonadati</taxon>
        <taxon>Pseudomonadota</taxon>
        <taxon>Alphaproteobacteria</taxon>
        <taxon>Rhodospirillales</taxon>
        <taxon>Dongiaceae</taxon>
        <taxon>Hypericibacter</taxon>
    </lineage>
</organism>
<keyword evidence="2" id="KW-0812">Transmembrane</keyword>
<feature type="transmembrane region" description="Helical" evidence="2">
    <location>
        <begin position="49"/>
        <end position="68"/>
    </location>
</feature>
<keyword evidence="2" id="KW-0472">Membrane</keyword>
<feature type="transmembrane region" description="Helical" evidence="2">
    <location>
        <begin position="6"/>
        <end position="29"/>
    </location>
</feature>
<dbReference type="KEGG" id="htq:FRZ44_45160"/>
<feature type="compositionally biased region" description="Polar residues" evidence="1">
    <location>
        <begin position="552"/>
        <end position="563"/>
    </location>
</feature>
<keyword evidence="4" id="KW-1185">Reference proteome</keyword>
<evidence type="ECO:0000313" key="3">
    <source>
        <dbReference type="EMBL" id="QEX19203.1"/>
    </source>
</evidence>
<dbReference type="Proteomes" id="UP000326202">
    <property type="component" value="Chromosome"/>
</dbReference>
<evidence type="ECO:0000256" key="1">
    <source>
        <dbReference type="SAM" id="MobiDB-lite"/>
    </source>
</evidence>
<feature type="region of interest" description="Disordered" evidence="1">
    <location>
        <begin position="552"/>
        <end position="573"/>
    </location>
</feature>
<keyword evidence="2" id="KW-1133">Transmembrane helix</keyword>
<reference evidence="3 4" key="1">
    <citation type="submission" date="2019-08" db="EMBL/GenBank/DDBJ databases">
        <title>Hyperibacter terrae gen. nov., sp. nov. and Hyperibacter viscosus sp. nov., two new members in the family Rhodospirillaceae isolated from the rhizosphere of Hypericum perforatum.</title>
        <authorList>
            <person name="Noviana Z."/>
        </authorList>
    </citation>
    <scope>NUCLEOTIDE SEQUENCE [LARGE SCALE GENOMIC DNA]</scope>
    <source>
        <strain evidence="3 4">R5913</strain>
    </source>
</reference>
<gene>
    <name evidence="3" type="ORF">FRZ44_45160</name>
</gene>
<evidence type="ECO:0000256" key="2">
    <source>
        <dbReference type="SAM" id="Phobius"/>
    </source>
</evidence>
<accession>A0A5J6MPB2</accession>
<protein>
    <submittedName>
        <fullName evidence="3">Uncharacterized protein</fullName>
    </submittedName>
</protein>
<name>A0A5J6MPB2_9PROT</name>
<dbReference type="AlphaFoldDB" id="A0A5J6MPB2"/>
<evidence type="ECO:0000313" key="4">
    <source>
        <dbReference type="Proteomes" id="UP000326202"/>
    </source>
</evidence>
<dbReference type="OrthoDB" id="9777715at2"/>